<sequence length="121" mass="13422">MAFSRGERASEPSESRRPSPPMNTRNLRGITTELPPLGRGLVGKMLEGGGTFRAATSSSWVPFEDLSFFFSGYRSLRAMSPVHCYSDLPILCSSIFSIMHTRGAGPRFPVRWVSRKDVIIV</sequence>
<organism evidence="2 3">
    <name type="scientific">Eumeta variegata</name>
    <name type="common">Bagworm moth</name>
    <name type="synonym">Eumeta japonica</name>
    <dbReference type="NCBI Taxonomy" id="151549"/>
    <lineage>
        <taxon>Eukaryota</taxon>
        <taxon>Metazoa</taxon>
        <taxon>Ecdysozoa</taxon>
        <taxon>Arthropoda</taxon>
        <taxon>Hexapoda</taxon>
        <taxon>Insecta</taxon>
        <taxon>Pterygota</taxon>
        <taxon>Neoptera</taxon>
        <taxon>Endopterygota</taxon>
        <taxon>Lepidoptera</taxon>
        <taxon>Glossata</taxon>
        <taxon>Ditrysia</taxon>
        <taxon>Tineoidea</taxon>
        <taxon>Psychidae</taxon>
        <taxon>Oiketicinae</taxon>
        <taxon>Eumeta</taxon>
    </lineage>
</organism>
<evidence type="ECO:0000313" key="2">
    <source>
        <dbReference type="EMBL" id="GBP24833.1"/>
    </source>
</evidence>
<name>A0A4C1UEC6_EUMVA</name>
<evidence type="ECO:0000313" key="3">
    <source>
        <dbReference type="Proteomes" id="UP000299102"/>
    </source>
</evidence>
<comment type="caution">
    <text evidence="2">The sequence shown here is derived from an EMBL/GenBank/DDBJ whole genome shotgun (WGS) entry which is preliminary data.</text>
</comment>
<evidence type="ECO:0000256" key="1">
    <source>
        <dbReference type="SAM" id="MobiDB-lite"/>
    </source>
</evidence>
<proteinExistence type="predicted"/>
<dbReference type="Proteomes" id="UP000299102">
    <property type="component" value="Unassembled WGS sequence"/>
</dbReference>
<reference evidence="2 3" key="1">
    <citation type="journal article" date="2019" name="Commun. Biol.">
        <title>The bagworm genome reveals a unique fibroin gene that provides high tensile strength.</title>
        <authorList>
            <person name="Kono N."/>
            <person name="Nakamura H."/>
            <person name="Ohtoshi R."/>
            <person name="Tomita M."/>
            <person name="Numata K."/>
            <person name="Arakawa K."/>
        </authorList>
    </citation>
    <scope>NUCLEOTIDE SEQUENCE [LARGE SCALE GENOMIC DNA]</scope>
</reference>
<protein>
    <submittedName>
        <fullName evidence="2">Uncharacterized protein</fullName>
    </submittedName>
</protein>
<gene>
    <name evidence="2" type="ORF">EVAR_14166_1</name>
</gene>
<dbReference type="EMBL" id="BGZK01000166">
    <property type="protein sequence ID" value="GBP24833.1"/>
    <property type="molecule type" value="Genomic_DNA"/>
</dbReference>
<accession>A0A4C1UEC6</accession>
<dbReference type="AlphaFoldDB" id="A0A4C1UEC6"/>
<feature type="region of interest" description="Disordered" evidence="1">
    <location>
        <begin position="1"/>
        <end position="31"/>
    </location>
</feature>
<keyword evidence="3" id="KW-1185">Reference proteome</keyword>
<feature type="compositionally biased region" description="Basic and acidic residues" evidence="1">
    <location>
        <begin position="1"/>
        <end position="17"/>
    </location>
</feature>